<keyword evidence="4" id="KW-0067">ATP-binding</keyword>
<dbReference type="GO" id="GO:0005829">
    <property type="term" value="C:cytosol"/>
    <property type="evidence" value="ECO:0007669"/>
    <property type="project" value="TreeGrafter"/>
</dbReference>
<dbReference type="RefSeq" id="WP_076556383.1">
    <property type="nucleotide sequence ID" value="NZ_FTOC01000001.1"/>
</dbReference>
<evidence type="ECO:0000256" key="4">
    <source>
        <dbReference type="ARBA" id="ARBA00022840"/>
    </source>
</evidence>
<sequence length="440" mass="50308">MTNHSFNQYDINETVSDIVTALKFKEPTEVQHKVLPPFLRGESVIAKSHTGSGKTHAYLLPIFNRLTTDKKVQAVITAPTRELAMQIQEEVKKSLQGTKFDEEVRTKLVTGGSDKYRMMEQLKKNPPQIVVGTPGRILDMTEEGALDLFEANTFILDEADLMVDLGFIDEVDQILTRMKEDIQIGVFSATIPERLQPFLKKYLQSPAFIEADMGQLTPESMEHRLVELKHKNPADIIIDISKAIQPYLAIIFTNGKAEADNLAAELTARGMEPGLIHGGLTPRERKRVLKDLKDLRFQYIVATDLAARGIDIKGVSHVINAQMPKETEFYLHRVGRTARAGLEGTAINLYKEEDLPLIEKLKSKGLTFTFYEVKKGEWKEVKDYSHRQKRERQEGDMEKKAKQMVRKPKKVKPGYKRKMKYKADKNYKQMKRDSYRKGKK</sequence>
<feature type="domain" description="Helicase ATP-binding" evidence="6">
    <location>
        <begin position="35"/>
        <end position="209"/>
    </location>
</feature>
<accession>A0A1N7IIC5</accession>
<feature type="region of interest" description="Disordered" evidence="5">
    <location>
        <begin position="384"/>
        <end position="440"/>
    </location>
</feature>
<protein>
    <submittedName>
        <fullName evidence="8">ATP-dependent RNA helicase CshB</fullName>
    </submittedName>
</protein>
<dbReference type="Gene3D" id="3.40.50.300">
    <property type="entry name" value="P-loop containing nucleotide triphosphate hydrolases"/>
    <property type="match status" value="2"/>
</dbReference>
<organism evidence="8 9">
    <name type="scientific">Salimicrobium flavidum</name>
    <dbReference type="NCBI Taxonomy" id="570947"/>
    <lineage>
        <taxon>Bacteria</taxon>
        <taxon>Bacillati</taxon>
        <taxon>Bacillota</taxon>
        <taxon>Bacilli</taxon>
        <taxon>Bacillales</taxon>
        <taxon>Bacillaceae</taxon>
        <taxon>Salimicrobium</taxon>
    </lineage>
</organism>
<dbReference type="PROSITE" id="PS51192">
    <property type="entry name" value="HELICASE_ATP_BIND_1"/>
    <property type="match status" value="1"/>
</dbReference>
<dbReference type="STRING" id="570947.SAMN05421687_10199"/>
<dbReference type="InterPro" id="IPR001650">
    <property type="entry name" value="Helicase_C-like"/>
</dbReference>
<keyword evidence="3 8" id="KW-0347">Helicase</keyword>
<dbReference type="InterPro" id="IPR014001">
    <property type="entry name" value="Helicase_ATP-bd"/>
</dbReference>
<keyword evidence="1" id="KW-0547">Nucleotide-binding</keyword>
<dbReference type="InterPro" id="IPR011545">
    <property type="entry name" value="DEAD/DEAH_box_helicase_dom"/>
</dbReference>
<dbReference type="CDD" id="cd18787">
    <property type="entry name" value="SF2_C_DEAD"/>
    <property type="match status" value="1"/>
</dbReference>
<feature type="domain" description="Helicase C-terminal" evidence="7">
    <location>
        <begin position="239"/>
        <end position="381"/>
    </location>
</feature>
<dbReference type="InterPro" id="IPR027417">
    <property type="entry name" value="P-loop_NTPase"/>
</dbReference>
<gene>
    <name evidence="8" type="ORF">SAMN05421687_10199</name>
</gene>
<evidence type="ECO:0000256" key="2">
    <source>
        <dbReference type="ARBA" id="ARBA00022801"/>
    </source>
</evidence>
<proteinExistence type="predicted"/>
<feature type="compositionally biased region" description="Basic and acidic residues" evidence="5">
    <location>
        <begin position="421"/>
        <end position="440"/>
    </location>
</feature>
<evidence type="ECO:0000313" key="9">
    <source>
        <dbReference type="Proteomes" id="UP000187608"/>
    </source>
</evidence>
<dbReference type="OrthoDB" id="9805696at2"/>
<dbReference type="GO" id="GO:0005840">
    <property type="term" value="C:ribosome"/>
    <property type="evidence" value="ECO:0007669"/>
    <property type="project" value="TreeGrafter"/>
</dbReference>
<dbReference type="InterPro" id="IPR050547">
    <property type="entry name" value="DEAD_box_RNA_helicases"/>
</dbReference>
<evidence type="ECO:0000256" key="1">
    <source>
        <dbReference type="ARBA" id="ARBA00022741"/>
    </source>
</evidence>
<dbReference type="SMART" id="SM00490">
    <property type="entry name" value="HELICc"/>
    <property type="match status" value="1"/>
</dbReference>
<evidence type="ECO:0000313" key="8">
    <source>
        <dbReference type="EMBL" id="SIS36853.1"/>
    </source>
</evidence>
<dbReference type="Pfam" id="PF00271">
    <property type="entry name" value="Helicase_C"/>
    <property type="match status" value="1"/>
</dbReference>
<dbReference type="GO" id="GO:0033592">
    <property type="term" value="F:RNA strand annealing activity"/>
    <property type="evidence" value="ECO:0007669"/>
    <property type="project" value="TreeGrafter"/>
</dbReference>
<dbReference type="CDD" id="cd00268">
    <property type="entry name" value="DEADc"/>
    <property type="match status" value="1"/>
</dbReference>
<dbReference type="GO" id="GO:0009409">
    <property type="term" value="P:response to cold"/>
    <property type="evidence" value="ECO:0007669"/>
    <property type="project" value="TreeGrafter"/>
</dbReference>
<dbReference type="PANTHER" id="PTHR47963:SF1">
    <property type="entry name" value="DEAD-BOX ATP-DEPENDENT RNA HELICASE CSHB"/>
    <property type="match status" value="1"/>
</dbReference>
<dbReference type="EMBL" id="FTOC01000001">
    <property type="protein sequence ID" value="SIS36853.1"/>
    <property type="molecule type" value="Genomic_DNA"/>
</dbReference>
<dbReference type="SUPFAM" id="SSF52540">
    <property type="entry name" value="P-loop containing nucleoside triphosphate hydrolases"/>
    <property type="match status" value="1"/>
</dbReference>
<dbReference type="Pfam" id="PF00270">
    <property type="entry name" value="DEAD"/>
    <property type="match status" value="1"/>
</dbReference>
<dbReference type="AlphaFoldDB" id="A0A1N7IIC5"/>
<name>A0A1N7IIC5_9BACI</name>
<dbReference type="SMART" id="SM00487">
    <property type="entry name" value="DEXDc"/>
    <property type="match status" value="1"/>
</dbReference>
<keyword evidence="2" id="KW-0378">Hydrolase</keyword>
<feature type="compositionally biased region" description="Basic and acidic residues" evidence="5">
    <location>
        <begin position="384"/>
        <end position="401"/>
    </location>
</feature>
<dbReference type="PANTHER" id="PTHR47963">
    <property type="entry name" value="DEAD-BOX ATP-DEPENDENT RNA HELICASE 47, MITOCHONDRIAL"/>
    <property type="match status" value="1"/>
</dbReference>
<feature type="compositionally biased region" description="Basic residues" evidence="5">
    <location>
        <begin position="402"/>
        <end position="420"/>
    </location>
</feature>
<dbReference type="InterPro" id="IPR044742">
    <property type="entry name" value="DEAD/DEAH_RhlB"/>
</dbReference>
<evidence type="ECO:0000256" key="3">
    <source>
        <dbReference type="ARBA" id="ARBA00022806"/>
    </source>
</evidence>
<dbReference type="PROSITE" id="PS51194">
    <property type="entry name" value="HELICASE_CTER"/>
    <property type="match status" value="1"/>
</dbReference>
<evidence type="ECO:0000259" key="6">
    <source>
        <dbReference type="PROSITE" id="PS51192"/>
    </source>
</evidence>
<evidence type="ECO:0000259" key="7">
    <source>
        <dbReference type="PROSITE" id="PS51194"/>
    </source>
</evidence>
<dbReference type="GO" id="GO:0003724">
    <property type="term" value="F:RNA helicase activity"/>
    <property type="evidence" value="ECO:0007669"/>
    <property type="project" value="TreeGrafter"/>
</dbReference>
<reference evidence="9" key="1">
    <citation type="submission" date="2017-01" db="EMBL/GenBank/DDBJ databases">
        <authorList>
            <person name="Varghese N."/>
            <person name="Submissions S."/>
        </authorList>
    </citation>
    <scope>NUCLEOTIDE SEQUENCE [LARGE SCALE GENOMIC DNA]</scope>
    <source>
        <strain evidence="9">DSM 23127</strain>
    </source>
</reference>
<dbReference type="GO" id="GO:0016787">
    <property type="term" value="F:hydrolase activity"/>
    <property type="evidence" value="ECO:0007669"/>
    <property type="project" value="UniProtKB-KW"/>
</dbReference>
<dbReference type="Proteomes" id="UP000187608">
    <property type="component" value="Unassembled WGS sequence"/>
</dbReference>
<keyword evidence="9" id="KW-1185">Reference proteome</keyword>
<dbReference type="GO" id="GO:0005524">
    <property type="term" value="F:ATP binding"/>
    <property type="evidence" value="ECO:0007669"/>
    <property type="project" value="UniProtKB-KW"/>
</dbReference>
<evidence type="ECO:0000256" key="5">
    <source>
        <dbReference type="SAM" id="MobiDB-lite"/>
    </source>
</evidence>